<proteinExistence type="inferred from homology"/>
<dbReference type="InterPro" id="IPR018483">
    <property type="entry name" value="Carb_kinase_FGGY_CS"/>
</dbReference>
<evidence type="ECO:0000256" key="8">
    <source>
        <dbReference type="HAMAP-Rule" id="MF_02220"/>
    </source>
</evidence>
<dbReference type="RefSeq" id="WP_101289928.1">
    <property type="nucleotide sequence ID" value="NZ_FOUQ01000004.1"/>
</dbReference>
<dbReference type="Gene3D" id="3.30.420.40">
    <property type="match status" value="2"/>
</dbReference>
<dbReference type="CDD" id="cd07808">
    <property type="entry name" value="ASKHA_NBD_FGGY_EcXK-like"/>
    <property type="match status" value="1"/>
</dbReference>
<dbReference type="GO" id="GO:0005524">
    <property type="term" value="F:ATP binding"/>
    <property type="evidence" value="ECO:0007669"/>
    <property type="project" value="UniProtKB-UniRule"/>
</dbReference>
<dbReference type="PANTHER" id="PTHR43095:SF6">
    <property type="entry name" value="XYLULOSE KINASE"/>
    <property type="match status" value="1"/>
</dbReference>
<dbReference type="EC" id="2.7.1.17" evidence="8 10"/>
<comment type="caution">
    <text evidence="13">The sequence shown here is derived from an EMBL/GenBank/DDBJ whole genome shotgun (WGS) entry which is preliminary data.</text>
</comment>
<evidence type="ECO:0000256" key="3">
    <source>
        <dbReference type="ARBA" id="ARBA00022679"/>
    </source>
</evidence>
<reference evidence="13 14" key="1">
    <citation type="submission" date="2017-12" db="EMBL/GenBank/DDBJ databases">
        <title>Anaerobic carbon monoxide metabolism by Pleomorphomonas carboxyditropha sp. nov., a new mesophilic hydrogenogenic carboxidotroph.</title>
        <authorList>
            <person name="Esquivel-Elizondo S."/>
            <person name="Krajmalnik-Brown R."/>
        </authorList>
    </citation>
    <scope>NUCLEOTIDE SEQUENCE [LARGE SCALE GENOMIC DNA]</scope>
    <source>
        <strain evidence="13 14">R5-392</strain>
    </source>
</reference>
<keyword evidence="2 8" id="KW-0859">Xylose metabolism</keyword>
<keyword evidence="3 8" id="KW-0808">Transferase</keyword>
<gene>
    <name evidence="8 10 13" type="primary">xylB</name>
    <name evidence="13" type="ORF">CXZ10_13785</name>
</gene>
<dbReference type="PIRSF" id="PIRSF000538">
    <property type="entry name" value="GlpK"/>
    <property type="match status" value="1"/>
</dbReference>
<evidence type="ECO:0000259" key="11">
    <source>
        <dbReference type="Pfam" id="PF00370"/>
    </source>
</evidence>
<dbReference type="PROSITE" id="PS00445">
    <property type="entry name" value="FGGY_KINASES_2"/>
    <property type="match status" value="1"/>
</dbReference>
<evidence type="ECO:0000256" key="1">
    <source>
        <dbReference type="ARBA" id="ARBA00009156"/>
    </source>
</evidence>
<dbReference type="InterPro" id="IPR006000">
    <property type="entry name" value="Xylulokinase"/>
</dbReference>
<keyword evidence="4 8" id="KW-0547">Nucleotide-binding</keyword>
<keyword evidence="14" id="KW-1185">Reference proteome</keyword>
<dbReference type="GO" id="GO:0005998">
    <property type="term" value="P:xylulose catabolic process"/>
    <property type="evidence" value="ECO:0007669"/>
    <property type="project" value="UniProtKB-UniRule"/>
</dbReference>
<organism evidence="13 14">
    <name type="scientific">Pleomorphomonas diazotrophica</name>
    <dbReference type="NCBI Taxonomy" id="1166257"/>
    <lineage>
        <taxon>Bacteria</taxon>
        <taxon>Pseudomonadati</taxon>
        <taxon>Pseudomonadota</taxon>
        <taxon>Alphaproteobacteria</taxon>
        <taxon>Hyphomicrobiales</taxon>
        <taxon>Pleomorphomonadaceae</taxon>
        <taxon>Pleomorphomonas</taxon>
    </lineage>
</organism>
<comment type="similarity">
    <text evidence="1 8 9">Belongs to the FGGY kinase family.</text>
</comment>
<protein>
    <recommendedName>
        <fullName evidence="8 10">Xylulose kinase</fullName>
        <shortName evidence="8 10">Xylulokinase</shortName>
        <ecNumber evidence="8 10">2.7.1.17</ecNumber>
    </recommendedName>
</protein>
<feature type="domain" description="Carbohydrate kinase FGGY N-terminal" evidence="11">
    <location>
        <begin position="7"/>
        <end position="248"/>
    </location>
</feature>
<evidence type="ECO:0000256" key="4">
    <source>
        <dbReference type="ARBA" id="ARBA00022741"/>
    </source>
</evidence>
<sequence length="492" mass="51072">MAEGDCFLGIDIGTSAVKTLIVDSLERPVAGAEVALTTERPAPGWSEQHPDLWWQAVRRALAEMSASVPGVLGRVAAVGLSGQMHGAVLVGEDDRPLRPAILWNDGRAAAEAAALNAAMPDLGEIAGVPAMAGFLAPKIAWLRAHEPETLASTKQILLPKDWIRFLLTGEFATDMCDAAGSLLLDETRRQWSTAIVAAVGLEPGQLPRLLEGPDISGRVTASAAEATGLPQGIPVVAGAGDAAAAGIGIGAIEEGDAFISLGTSSQLFLTTASYRPNPGALVHAFAHALPNRWFQMAAMLNGASVMAWTAGVTGMTDLGAALEAVATRGRAISPVTFLPYLQGERTPHDDPAARGVFFGMDGGADGLDLLQAAVEGMAFTLVDAVAALETAGPVPETLAAVGGGSRGRFVVEVVASALGRPIRRYAVGERGPAFGVARLARLAVTGEAISSVCAKPELRDVVLPNAERQAALTARLPLYRDLYRALKPLFPR</sequence>
<dbReference type="InterPro" id="IPR018485">
    <property type="entry name" value="FGGY_C"/>
</dbReference>
<evidence type="ECO:0000256" key="5">
    <source>
        <dbReference type="ARBA" id="ARBA00022777"/>
    </source>
</evidence>
<dbReference type="Pfam" id="PF00370">
    <property type="entry name" value="FGGY_N"/>
    <property type="match status" value="1"/>
</dbReference>
<keyword evidence="7 8" id="KW-0119">Carbohydrate metabolism</keyword>
<comment type="function">
    <text evidence="8">Catalyzes the phosphorylation of D-xylulose to D-xylulose 5-phosphate.</text>
</comment>
<evidence type="ECO:0000313" key="14">
    <source>
        <dbReference type="Proteomes" id="UP000233491"/>
    </source>
</evidence>
<name>A0A1I4SR16_9HYPH</name>
<evidence type="ECO:0000259" key="12">
    <source>
        <dbReference type="Pfam" id="PF02782"/>
    </source>
</evidence>
<evidence type="ECO:0000256" key="2">
    <source>
        <dbReference type="ARBA" id="ARBA00022629"/>
    </source>
</evidence>
<dbReference type="AlphaFoldDB" id="A0A1I4SR16"/>
<evidence type="ECO:0000256" key="9">
    <source>
        <dbReference type="RuleBase" id="RU003733"/>
    </source>
</evidence>
<accession>A0A1I4SR16</accession>
<dbReference type="NCBIfam" id="TIGR01312">
    <property type="entry name" value="XylB"/>
    <property type="match status" value="1"/>
</dbReference>
<dbReference type="GO" id="GO:0004856">
    <property type="term" value="F:D-xylulokinase activity"/>
    <property type="evidence" value="ECO:0007669"/>
    <property type="project" value="UniProtKB-UniRule"/>
</dbReference>
<dbReference type="OrthoDB" id="9805576at2"/>
<feature type="active site" description="Proton acceptor" evidence="8">
    <location>
        <position position="241"/>
    </location>
</feature>
<dbReference type="Pfam" id="PF02782">
    <property type="entry name" value="FGGY_C"/>
    <property type="match status" value="1"/>
</dbReference>
<dbReference type="HAMAP" id="MF_02220">
    <property type="entry name" value="XylB"/>
    <property type="match status" value="1"/>
</dbReference>
<dbReference type="InterPro" id="IPR000577">
    <property type="entry name" value="Carb_kinase_FGGY"/>
</dbReference>
<keyword evidence="5 8" id="KW-0418">Kinase</keyword>
<evidence type="ECO:0000256" key="6">
    <source>
        <dbReference type="ARBA" id="ARBA00022840"/>
    </source>
</evidence>
<dbReference type="InterPro" id="IPR043129">
    <property type="entry name" value="ATPase_NBD"/>
</dbReference>
<feature type="domain" description="Carbohydrate kinase FGGY C-terminal" evidence="12">
    <location>
        <begin position="258"/>
        <end position="443"/>
    </location>
</feature>
<feature type="site" description="Important for activity" evidence="8">
    <location>
        <position position="11"/>
    </location>
</feature>
<dbReference type="PANTHER" id="PTHR43095">
    <property type="entry name" value="SUGAR KINASE"/>
    <property type="match status" value="1"/>
</dbReference>
<dbReference type="EMBL" id="PJNW01000011">
    <property type="protein sequence ID" value="PKR88474.1"/>
    <property type="molecule type" value="Genomic_DNA"/>
</dbReference>
<feature type="binding site" evidence="8">
    <location>
        <begin position="84"/>
        <end position="85"/>
    </location>
    <ligand>
        <name>substrate</name>
    </ligand>
</feature>
<dbReference type="GO" id="GO:0042732">
    <property type="term" value="P:D-xylose metabolic process"/>
    <property type="evidence" value="ECO:0007669"/>
    <property type="project" value="UniProtKB-KW"/>
</dbReference>
<evidence type="ECO:0000313" key="13">
    <source>
        <dbReference type="EMBL" id="PKR88474.1"/>
    </source>
</evidence>
<keyword evidence="6 8" id="KW-0067">ATP-binding</keyword>
<evidence type="ECO:0000256" key="7">
    <source>
        <dbReference type="ARBA" id="ARBA00023277"/>
    </source>
</evidence>
<dbReference type="InterPro" id="IPR018484">
    <property type="entry name" value="FGGY_N"/>
</dbReference>
<dbReference type="Proteomes" id="UP000233491">
    <property type="component" value="Unassembled WGS sequence"/>
</dbReference>
<comment type="catalytic activity">
    <reaction evidence="8 10">
        <text>D-xylulose + ATP = D-xylulose 5-phosphate + ADP + H(+)</text>
        <dbReference type="Rhea" id="RHEA:10964"/>
        <dbReference type="ChEBI" id="CHEBI:15378"/>
        <dbReference type="ChEBI" id="CHEBI:17140"/>
        <dbReference type="ChEBI" id="CHEBI:30616"/>
        <dbReference type="ChEBI" id="CHEBI:57737"/>
        <dbReference type="ChEBI" id="CHEBI:456216"/>
        <dbReference type="EC" id="2.7.1.17"/>
    </reaction>
</comment>
<evidence type="ECO:0000256" key="10">
    <source>
        <dbReference type="RuleBase" id="RU364073"/>
    </source>
</evidence>
<dbReference type="SUPFAM" id="SSF53067">
    <property type="entry name" value="Actin-like ATPase domain"/>
    <property type="match status" value="2"/>
</dbReference>
<dbReference type="InterPro" id="IPR050406">
    <property type="entry name" value="FGGY_Carb_Kinase"/>
</dbReference>